<accession>A0A4W5QY00</accession>
<protein>
    <submittedName>
        <fullName evidence="1">Uncharacterized protein</fullName>
    </submittedName>
</protein>
<dbReference type="STRING" id="62062.ENSHHUP00000078740"/>
<dbReference type="InterPro" id="IPR006939">
    <property type="entry name" value="SNF5"/>
</dbReference>
<dbReference type="Ensembl" id="ENSHHUT00000081280.1">
    <property type="protein sequence ID" value="ENSHHUP00000078740.1"/>
    <property type="gene ID" value="ENSHHUG00000045939.1"/>
</dbReference>
<organism evidence="1 2">
    <name type="scientific">Hucho hucho</name>
    <name type="common">huchen</name>
    <dbReference type="NCBI Taxonomy" id="62062"/>
    <lineage>
        <taxon>Eukaryota</taxon>
        <taxon>Metazoa</taxon>
        <taxon>Chordata</taxon>
        <taxon>Craniata</taxon>
        <taxon>Vertebrata</taxon>
        <taxon>Euteleostomi</taxon>
        <taxon>Actinopterygii</taxon>
        <taxon>Neopterygii</taxon>
        <taxon>Teleostei</taxon>
        <taxon>Protacanthopterygii</taxon>
        <taxon>Salmoniformes</taxon>
        <taxon>Salmonidae</taxon>
        <taxon>Salmoninae</taxon>
        <taxon>Hucho</taxon>
    </lineage>
</organism>
<keyword evidence="2" id="KW-1185">Reference proteome</keyword>
<name>A0A4W5QY00_9TELE</name>
<dbReference type="Pfam" id="PF04855">
    <property type="entry name" value="SNF5"/>
    <property type="match status" value="1"/>
</dbReference>
<sequence>PLGYLDEQTDQRVITKLNIHVGNISLADQIKWDISERKNSREKFALKLLEAWPRGRVCHHHRLQRQRTYAFRCMS</sequence>
<reference evidence="1" key="3">
    <citation type="submission" date="2025-09" db="UniProtKB">
        <authorList>
            <consortium name="Ensembl"/>
        </authorList>
    </citation>
    <scope>IDENTIFICATION</scope>
</reference>
<dbReference type="GO" id="GO:0000228">
    <property type="term" value="C:nuclear chromosome"/>
    <property type="evidence" value="ECO:0007669"/>
    <property type="project" value="InterPro"/>
</dbReference>
<evidence type="ECO:0000313" key="1">
    <source>
        <dbReference type="Ensembl" id="ENSHHUP00000078740.1"/>
    </source>
</evidence>
<evidence type="ECO:0000313" key="2">
    <source>
        <dbReference type="Proteomes" id="UP000314982"/>
    </source>
</evidence>
<proteinExistence type="predicted"/>
<dbReference type="Proteomes" id="UP000314982">
    <property type="component" value="Unassembled WGS sequence"/>
</dbReference>
<reference evidence="1" key="2">
    <citation type="submission" date="2025-08" db="UniProtKB">
        <authorList>
            <consortium name="Ensembl"/>
        </authorList>
    </citation>
    <scope>IDENTIFICATION</scope>
</reference>
<dbReference type="GO" id="GO:0006338">
    <property type="term" value="P:chromatin remodeling"/>
    <property type="evidence" value="ECO:0007669"/>
    <property type="project" value="InterPro"/>
</dbReference>
<reference evidence="2" key="1">
    <citation type="submission" date="2018-06" db="EMBL/GenBank/DDBJ databases">
        <title>Genome assembly of Danube salmon.</title>
        <authorList>
            <person name="Macqueen D.J."/>
            <person name="Gundappa M.K."/>
        </authorList>
    </citation>
    <scope>NUCLEOTIDE SEQUENCE [LARGE SCALE GENOMIC DNA]</scope>
</reference>
<dbReference type="AlphaFoldDB" id="A0A4W5QY00"/>